<keyword evidence="3" id="KW-1185">Reference proteome</keyword>
<keyword evidence="1" id="KW-0812">Transmembrane</keyword>
<comment type="caution">
    <text evidence="2">The sequence shown here is derived from an EMBL/GenBank/DDBJ whole genome shotgun (WGS) entry which is preliminary data.</text>
</comment>
<keyword evidence="1" id="KW-0472">Membrane</keyword>
<dbReference type="EMBL" id="JAPCHZ010000002">
    <property type="protein sequence ID" value="MCW4451780.1"/>
    <property type="molecule type" value="Genomic_DNA"/>
</dbReference>
<proteinExistence type="predicted"/>
<reference evidence="2 3" key="1">
    <citation type="submission" date="2022-10" db="EMBL/GenBank/DDBJ databases">
        <title>Kaistella sp. BT-6-1-3.</title>
        <authorList>
            <person name="Ai J."/>
            <person name="Deng Z."/>
        </authorList>
    </citation>
    <scope>NUCLEOTIDE SEQUENCE [LARGE SCALE GENOMIC DNA]</scope>
    <source>
        <strain evidence="2 3">BT6-1-3</strain>
    </source>
</reference>
<evidence type="ECO:0000313" key="2">
    <source>
        <dbReference type="EMBL" id="MCW4451780.1"/>
    </source>
</evidence>
<evidence type="ECO:0000256" key="1">
    <source>
        <dbReference type="SAM" id="Phobius"/>
    </source>
</evidence>
<gene>
    <name evidence="2" type="ORF">OK344_06115</name>
</gene>
<protein>
    <recommendedName>
        <fullName evidence="4">Phage abortive infection protein</fullName>
    </recommendedName>
</protein>
<evidence type="ECO:0000313" key="3">
    <source>
        <dbReference type="Proteomes" id="UP001209107"/>
    </source>
</evidence>
<name>A0ABT3JLW4_9FLAO</name>
<dbReference type="RefSeq" id="WP_265143949.1">
    <property type="nucleotide sequence ID" value="NZ_JAPCHZ010000002.1"/>
</dbReference>
<keyword evidence="1" id="KW-1133">Transmembrane helix</keyword>
<accession>A0ABT3JLW4</accession>
<evidence type="ECO:0008006" key="4">
    <source>
        <dbReference type="Google" id="ProtNLM"/>
    </source>
</evidence>
<feature type="transmembrane region" description="Helical" evidence="1">
    <location>
        <begin position="7"/>
        <end position="26"/>
    </location>
</feature>
<organism evidence="2 3">
    <name type="scientific">Kaistella yananensis</name>
    <dbReference type="NCBI Taxonomy" id="2989820"/>
    <lineage>
        <taxon>Bacteria</taxon>
        <taxon>Pseudomonadati</taxon>
        <taxon>Bacteroidota</taxon>
        <taxon>Flavobacteriia</taxon>
        <taxon>Flavobacteriales</taxon>
        <taxon>Weeksellaceae</taxon>
        <taxon>Chryseobacterium group</taxon>
        <taxon>Kaistella</taxon>
    </lineage>
</organism>
<sequence length="248" mass="28821">MNIKPQKVLYILIFGIIATIISPLLFTRNLFLDDFNFTNTGQIGDTIGGITSPIVSLIGAILVFFALQAQIEANNLIQKQFNEQKKSELENKELIKISEYYKYFLKNVDDFSRESEKTIGSFEYKRKEIISHRGRIALKFYLNDIIRYGARDVHDSNKVLKDPKSSQFYSILKSLEMFIDILESSKISKDDKLFYKNIIHPLFESTLKPNKIDLENVNVICECGDKHVRFPSLFLETYNILDEKIERI</sequence>
<feature type="transmembrane region" description="Helical" evidence="1">
    <location>
        <begin position="46"/>
        <end position="67"/>
    </location>
</feature>
<dbReference type="Proteomes" id="UP001209107">
    <property type="component" value="Unassembled WGS sequence"/>
</dbReference>